<reference evidence="4" key="1">
    <citation type="submission" date="2023-04" db="EMBL/GenBank/DDBJ databases">
        <authorList>
            <person name="Vijverberg K."/>
            <person name="Xiong W."/>
            <person name="Schranz E."/>
        </authorList>
    </citation>
    <scope>NUCLEOTIDE SEQUENCE</scope>
</reference>
<organism evidence="4 5">
    <name type="scientific">Lactuca saligna</name>
    <name type="common">Willowleaf lettuce</name>
    <dbReference type="NCBI Taxonomy" id="75948"/>
    <lineage>
        <taxon>Eukaryota</taxon>
        <taxon>Viridiplantae</taxon>
        <taxon>Streptophyta</taxon>
        <taxon>Embryophyta</taxon>
        <taxon>Tracheophyta</taxon>
        <taxon>Spermatophyta</taxon>
        <taxon>Magnoliopsida</taxon>
        <taxon>eudicotyledons</taxon>
        <taxon>Gunneridae</taxon>
        <taxon>Pentapetalae</taxon>
        <taxon>asterids</taxon>
        <taxon>campanulids</taxon>
        <taxon>Asterales</taxon>
        <taxon>Asteraceae</taxon>
        <taxon>Cichorioideae</taxon>
        <taxon>Cichorieae</taxon>
        <taxon>Lactucinae</taxon>
        <taxon>Lactuca</taxon>
    </lineage>
</organism>
<dbReference type="EMBL" id="OX465086">
    <property type="protein sequence ID" value="CAI9259960.1"/>
    <property type="molecule type" value="Genomic_DNA"/>
</dbReference>
<dbReference type="Pfam" id="PF01453">
    <property type="entry name" value="B_lectin"/>
    <property type="match status" value="1"/>
</dbReference>
<dbReference type="PANTHER" id="PTHR32444">
    <property type="entry name" value="BULB-TYPE LECTIN DOMAIN-CONTAINING PROTEIN"/>
    <property type="match status" value="1"/>
</dbReference>
<dbReference type="PANTHER" id="PTHR32444:SF235">
    <property type="entry name" value="OS01G0783900 PROTEIN"/>
    <property type="match status" value="1"/>
</dbReference>
<evidence type="ECO:0000259" key="3">
    <source>
        <dbReference type="PROSITE" id="PS50927"/>
    </source>
</evidence>
<evidence type="ECO:0000256" key="2">
    <source>
        <dbReference type="ARBA" id="ARBA00023180"/>
    </source>
</evidence>
<keyword evidence="5" id="KW-1185">Reference proteome</keyword>
<dbReference type="AlphaFoldDB" id="A0AA35V641"/>
<dbReference type="Proteomes" id="UP001177003">
    <property type="component" value="Chromosome 0"/>
</dbReference>
<gene>
    <name evidence="4" type="ORF">LSALG_LOCUS814</name>
</gene>
<dbReference type="Gene3D" id="2.90.10.10">
    <property type="entry name" value="Bulb-type lectin domain"/>
    <property type="match status" value="1"/>
</dbReference>
<dbReference type="InterPro" id="IPR036426">
    <property type="entry name" value="Bulb-type_lectin_dom_sf"/>
</dbReference>
<evidence type="ECO:0000256" key="1">
    <source>
        <dbReference type="ARBA" id="ARBA00022729"/>
    </source>
</evidence>
<proteinExistence type="predicted"/>
<feature type="domain" description="Bulb-type lectin" evidence="3">
    <location>
        <begin position="27"/>
        <end position="123"/>
    </location>
</feature>
<dbReference type="SMART" id="SM00108">
    <property type="entry name" value="B_lectin"/>
    <property type="match status" value="1"/>
</dbReference>
<protein>
    <recommendedName>
        <fullName evidence="3">Bulb-type lectin domain-containing protein</fullName>
    </recommendedName>
</protein>
<dbReference type="InterPro" id="IPR001480">
    <property type="entry name" value="Bulb-type_lectin_dom"/>
</dbReference>
<accession>A0AA35V641</accession>
<keyword evidence="1" id="KW-0732">Signal</keyword>
<evidence type="ECO:0000313" key="4">
    <source>
        <dbReference type="EMBL" id="CAI9259960.1"/>
    </source>
</evidence>
<dbReference type="SUPFAM" id="SSF51110">
    <property type="entry name" value="alpha-D-mannose-specific plant lectins"/>
    <property type="match status" value="1"/>
</dbReference>
<evidence type="ECO:0000313" key="5">
    <source>
        <dbReference type="Proteomes" id="UP001177003"/>
    </source>
</evidence>
<sequence>MISSDTNKQIISFCTFMVGCFSCYVARDIITTGQNISDGSDYLESPEKKFQMGFFSREESSEVRRYVGVWYTMDPKTVVWVANRDKPVLDSTGVLAVSEEGSLKLLDGNGVEYFSTETGMLTE</sequence>
<keyword evidence="2" id="KW-0325">Glycoprotein</keyword>
<name>A0AA35V641_LACSI</name>
<dbReference type="PROSITE" id="PS50927">
    <property type="entry name" value="BULB_LECTIN"/>
    <property type="match status" value="1"/>
</dbReference>